<evidence type="ECO:0000259" key="1">
    <source>
        <dbReference type="Pfam" id="PF01656"/>
    </source>
</evidence>
<dbReference type="Pfam" id="PF01656">
    <property type="entry name" value="CbiA"/>
    <property type="match status" value="1"/>
</dbReference>
<comment type="caution">
    <text evidence="2">The sequence shown here is derived from an EMBL/GenBank/DDBJ whole genome shotgun (WGS) entry which is preliminary data.</text>
</comment>
<dbReference type="EMBL" id="BMYX01000013">
    <property type="protein sequence ID" value="GGY19221.1"/>
    <property type="molecule type" value="Genomic_DNA"/>
</dbReference>
<dbReference type="CDD" id="cd02042">
    <property type="entry name" value="ParAB_family"/>
    <property type="match status" value="1"/>
</dbReference>
<protein>
    <submittedName>
        <fullName evidence="2">Cobyrinic acid a,c-diamide synthase</fullName>
    </submittedName>
</protein>
<evidence type="ECO:0000313" key="3">
    <source>
        <dbReference type="Proteomes" id="UP000645257"/>
    </source>
</evidence>
<dbReference type="SUPFAM" id="SSF52540">
    <property type="entry name" value="P-loop containing nucleoside triphosphate hydrolases"/>
    <property type="match status" value="1"/>
</dbReference>
<dbReference type="PANTHER" id="PTHR13696:SF96">
    <property type="entry name" value="COBQ_COBB_MIND_PARA NUCLEOTIDE BINDING DOMAIN-CONTAINING PROTEIN"/>
    <property type="match status" value="1"/>
</dbReference>
<organism evidence="2 3">
    <name type="scientific">Paludibacterium paludis</name>
    <dbReference type="NCBI Taxonomy" id="1225769"/>
    <lineage>
        <taxon>Bacteria</taxon>
        <taxon>Pseudomonadati</taxon>
        <taxon>Pseudomonadota</taxon>
        <taxon>Betaproteobacteria</taxon>
        <taxon>Neisseriales</taxon>
        <taxon>Chromobacteriaceae</taxon>
        <taxon>Paludibacterium</taxon>
    </lineage>
</organism>
<dbReference type="PANTHER" id="PTHR13696">
    <property type="entry name" value="P-LOOP CONTAINING NUCLEOSIDE TRIPHOSPHATE HYDROLASE"/>
    <property type="match status" value="1"/>
</dbReference>
<dbReference type="InterPro" id="IPR027417">
    <property type="entry name" value="P-loop_NTPase"/>
</dbReference>
<reference evidence="2" key="1">
    <citation type="journal article" date="2014" name="Int. J. Syst. Evol. Microbiol.">
        <title>Complete genome sequence of Corynebacterium casei LMG S-19264T (=DSM 44701T), isolated from a smear-ripened cheese.</title>
        <authorList>
            <consortium name="US DOE Joint Genome Institute (JGI-PGF)"/>
            <person name="Walter F."/>
            <person name="Albersmeier A."/>
            <person name="Kalinowski J."/>
            <person name="Ruckert C."/>
        </authorList>
    </citation>
    <scope>NUCLEOTIDE SEQUENCE</scope>
    <source>
        <strain evidence="2">KCTC 32182</strain>
    </source>
</reference>
<reference evidence="2" key="2">
    <citation type="submission" date="2020-09" db="EMBL/GenBank/DDBJ databases">
        <authorList>
            <person name="Sun Q."/>
            <person name="Kim S."/>
        </authorList>
    </citation>
    <scope>NUCLEOTIDE SEQUENCE</scope>
    <source>
        <strain evidence="2">KCTC 32182</strain>
    </source>
</reference>
<dbReference type="InterPro" id="IPR050678">
    <property type="entry name" value="DNA_Partitioning_ATPase"/>
</dbReference>
<dbReference type="PIRSF" id="PIRSF009320">
    <property type="entry name" value="Nuc_binding_HP_1000"/>
    <property type="match status" value="1"/>
</dbReference>
<sequence>MFSVLVANPKGGSGKSTLSTNLAGYYACQGKKVMLGDVDKQQSSLAWLARRPEGLAPISGWEIAAGEPARPPKGTQVAILDSPAGLHGKKLDALIRRVDRILVPIQPSPFDMWASESFLGQLLEEKAVRKARVFLGVVAMRVDPRTRSARELEVFLSRYDIPVIGWLRDAQSYVRAAGEGLSIYDMPEGRTRKERESLASVVSWLGGAEPDHWFDK</sequence>
<feature type="domain" description="CobQ/CobB/MinD/ParA nucleotide binding" evidence="1">
    <location>
        <begin position="5"/>
        <end position="182"/>
    </location>
</feature>
<dbReference type="Proteomes" id="UP000645257">
    <property type="component" value="Unassembled WGS sequence"/>
</dbReference>
<accession>A0A918UAX2</accession>
<gene>
    <name evidence="2" type="ORF">GCM10011289_23390</name>
</gene>
<proteinExistence type="predicted"/>
<name>A0A918UAX2_9NEIS</name>
<dbReference type="InterPro" id="IPR002586">
    <property type="entry name" value="CobQ/CobB/MinD/ParA_Nub-bd_dom"/>
</dbReference>
<keyword evidence="3" id="KW-1185">Reference proteome</keyword>
<dbReference type="Gene3D" id="3.40.50.300">
    <property type="entry name" value="P-loop containing nucleotide triphosphate hydrolases"/>
    <property type="match status" value="1"/>
</dbReference>
<dbReference type="AlphaFoldDB" id="A0A918UAX2"/>
<dbReference type="RefSeq" id="WP_189534501.1">
    <property type="nucleotide sequence ID" value="NZ_BMYX01000013.1"/>
</dbReference>
<evidence type="ECO:0000313" key="2">
    <source>
        <dbReference type="EMBL" id="GGY19221.1"/>
    </source>
</evidence>